<dbReference type="RefSeq" id="XP_018691139.1">
    <property type="nucleotide sequence ID" value="XM_018840018.1"/>
</dbReference>
<name>A0A178ZDN3_9EURO</name>
<reference evidence="2 3" key="1">
    <citation type="submission" date="2016-04" db="EMBL/GenBank/DDBJ databases">
        <title>Draft genome of Fonsecaea erecta CBS 125763.</title>
        <authorList>
            <person name="Weiss V.A."/>
            <person name="Vicente V.A."/>
            <person name="Raittz R.T."/>
            <person name="Moreno L.F."/>
            <person name="De Souza E.M."/>
            <person name="Pedrosa F.O."/>
            <person name="Steffens M.B."/>
            <person name="Faoro H."/>
            <person name="Tadra-Sfeir M.Z."/>
            <person name="Najafzadeh M.J."/>
            <person name="Felipe M.S."/>
            <person name="Teixeira M."/>
            <person name="Sun J."/>
            <person name="Xi L."/>
            <person name="Gomes R."/>
            <person name="De Azevedo C.M."/>
            <person name="Salgado C.G."/>
            <person name="Da Silva M.B."/>
            <person name="Nascimento M.F."/>
            <person name="Queiroz-Telles F."/>
            <person name="Attili D.S."/>
            <person name="Gorbushina A."/>
        </authorList>
    </citation>
    <scope>NUCLEOTIDE SEQUENCE [LARGE SCALE GENOMIC DNA]</scope>
    <source>
        <strain evidence="2 3">CBS 125763</strain>
    </source>
</reference>
<evidence type="ECO:0000313" key="3">
    <source>
        <dbReference type="Proteomes" id="UP000078343"/>
    </source>
</evidence>
<feature type="compositionally biased region" description="Low complexity" evidence="1">
    <location>
        <begin position="89"/>
        <end position="98"/>
    </location>
</feature>
<dbReference type="Proteomes" id="UP000078343">
    <property type="component" value="Unassembled WGS sequence"/>
</dbReference>
<evidence type="ECO:0000256" key="1">
    <source>
        <dbReference type="SAM" id="MobiDB-lite"/>
    </source>
</evidence>
<proteinExistence type="predicted"/>
<dbReference type="OrthoDB" id="5420368at2759"/>
<keyword evidence="3" id="KW-1185">Reference proteome</keyword>
<comment type="caution">
    <text evidence="2">The sequence shown here is derived from an EMBL/GenBank/DDBJ whole genome shotgun (WGS) entry which is preliminary data.</text>
</comment>
<feature type="compositionally biased region" description="Basic residues" evidence="1">
    <location>
        <begin position="166"/>
        <end position="180"/>
    </location>
</feature>
<dbReference type="EMBL" id="LVYI01000007">
    <property type="protein sequence ID" value="OAP57772.1"/>
    <property type="molecule type" value="Genomic_DNA"/>
</dbReference>
<feature type="region of interest" description="Disordered" evidence="1">
    <location>
        <begin position="65"/>
        <end position="234"/>
    </location>
</feature>
<protein>
    <submittedName>
        <fullName evidence="2">Uncharacterized protein</fullName>
    </submittedName>
</protein>
<accession>A0A178ZDN3</accession>
<gene>
    <name evidence="2" type="ORF">AYL99_08510</name>
</gene>
<dbReference type="AlphaFoldDB" id="A0A178ZDN3"/>
<feature type="compositionally biased region" description="Basic and acidic residues" evidence="1">
    <location>
        <begin position="213"/>
        <end position="226"/>
    </location>
</feature>
<organism evidence="2 3">
    <name type="scientific">Fonsecaea erecta</name>
    <dbReference type="NCBI Taxonomy" id="1367422"/>
    <lineage>
        <taxon>Eukaryota</taxon>
        <taxon>Fungi</taxon>
        <taxon>Dikarya</taxon>
        <taxon>Ascomycota</taxon>
        <taxon>Pezizomycotina</taxon>
        <taxon>Eurotiomycetes</taxon>
        <taxon>Chaetothyriomycetidae</taxon>
        <taxon>Chaetothyriales</taxon>
        <taxon>Herpotrichiellaceae</taxon>
        <taxon>Fonsecaea</taxon>
    </lineage>
</organism>
<evidence type="ECO:0000313" key="2">
    <source>
        <dbReference type="EMBL" id="OAP57772.1"/>
    </source>
</evidence>
<dbReference type="GeneID" id="30012678"/>
<sequence length="234" mass="25330">MPVKSWTDTEKLTLLRTAIMCSPNFKLDANKVAEMWPGDDDNARPNARSVRDNFRAIMKHGDDLETLRKNKQGAAAKDEDAGEDDKVDAGPTASASSTPKPPLSTNPVNTPRLGLNTIGKRSTAKKPTTGSKRKRRTVSSCSDGNTTSATETTSGDEADITSPTPRVRRALPVRNIRRTARAASEDGSYGTGAKDVDAGAKDLDTEGSDGEYDLAKERKEKAERKAKLARRSRK</sequence>
<feature type="compositionally biased region" description="Basic and acidic residues" evidence="1">
    <location>
        <begin position="194"/>
        <end position="204"/>
    </location>
</feature>
<feature type="compositionally biased region" description="Polar residues" evidence="1">
    <location>
        <begin position="138"/>
        <end position="153"/>
    </location>
</feature>